<proteinExistence type="predicted"/>
<organism evidence="1 2">
    <name type="scientific">Paralysiella testudinis</name>
    <dbReference type="NCBI Taxonomy" id="2809020"/>
    <lineage>
        <taxon>Bacteria</taxon>
        <taxon>Pseudomonadati</taxon>
        <taxon>Pseudomonadota</taxon>
        <taxon>Betaproteobacteria</taxon>
        <taxon>Neisseriales</taxon>
        <taxon>Neisseriaceae</taxon>
        <taxon>Paralysiella</taxon>
    </lineage>
</organism>
<reference evidence="1" key="1">
    <citation type="submission" date="2021-02" db="EMBL/GenBank/DDBJ databases">
        <title>Neisseriaceae sp. 26B isolated from the cloaca of a Common Toad-headed Turtle (Mesoclemmys nasuta).</title>
        <authorList>
            <person name="Spergser J."/>
            <person name="Busse H.-J."/>
        </authorList>
    </citation>
    <scope>NUCLEOTIDE SEQUENCE</scope>
    <source>
        <strain evidence="1">26B</strain>
    </source>
</reference>
<gene>
    <name evidence="1" type="ORF">JQU52_06615</name>
</gene>
<sequence length="118" mass="13639">MVGEYDAHCFSGSGYFYDQVLEYRVWCHPERGAEDIYQGDDYFYAFATFAEALAYSQQTAGAETPLVLIRQYEYINEPSPGVFEHCHGDRITEWQPQWLAGSKREPDSIARFLQQPPI</sequence>
<dbReference type="Proteomes" id="UP000653156">
    <property type="component" value="Chromosome"/>
</dbReference>
<evidence type="ECO:0000313" key="2">
    <source>
        <dbReference type="Proteomes" id="UP000653156"/>
    </source>
</evidence>
<dbReference type="KEGG" id="ptes:JQU52_06615"/>
<evidence type="ECO:0000313" key="1">
    <source>
        <dbReference type="EMBL" id="QRQ83295.1"/>
    </source>
</evidence>
<accession>A0A892ZIA0</accession>
<keyword evidence="2" id="KW-1185">Reference proteome</keyword>
<protein>
    <submittedName>
        <fullName evidence="1">GCN5 family acetyltransferase</fullName>
    </submittedName>
</protein>
<name>A0A892ZIA0_9NEIS</name>
<dbReference type="AlphaFoldDB" id="A0A892ZIA0"/>
<dbReference type="EMBL" id="CP069798">
    <property type="protein sequence ID" value="QRQ83295.1"/>
    <property type="molecule type" value="Genomic_DNA"/>
</dbReference>